<dbReference type="InterPro" id="IPR001867">
    <property type="entry name" value="OmpR/PhoB-type_DNA-bd"/>
</dbReference>
<sequence length="236" mass="27084">MMSPYSLLLIDDDAEIRSLLTEYFTRAGFSVIALPDGEKLMQTLQQQAVDLIILDVMMPGMDGFTLCRMVRNTSSVPIIMLTAASDETDKVIGLELGADDYLAKPFSARELLARVKALLRRNQIVQSPTAEARYLCFNGWKLDLLRRELINAQGVEEILSGIEFALLALFLRYPNQILDRDQISEITRRRENNPLERGIDVQISRLRQRLHDTDRRLLRTVRNQGYMLCCDVSREY</sequence>
<dbReference type="RefSeq" id="WP_025802499.1">
    <property type="nucleotide sequence ID" value="NZ_CP009706.1"/>
</dbReference>
<feature type="domain" description="OmpR/PhoB-type" evidence="11">
    <location>
        <begin position="132"/>
        <end position="230"/>
    </location>
</feature>
<dbReference type="Gene3D" id="1.10.10.10">
    <property type="entry name" value="Winged helix-like DNA-binding domain superfamily/Winged helix DNA-binding domain"/>
    <property type="match status" value="1"/>
</dbReference>
<dbReference type="eggNOG" id="COG0745">
    <property type="taxonomic scope" value="Bacteria"/>
</dbReference>
<proteinExistence type="predicted"/>
<evidence type="ECO:0000256" key="2">
    <source>
        <dbReference type="ARBA" id="ARBA00023012"/>
    </source>
</evidence>
<dbReference type="SUPFAM" id="SSF52172">
    <property type="entry name" value="CheY-like"/>
    <property type="match status" value="1"/>
</dbReference>
<dbReference type="PANTHER" id="PTHR48111:SF4">
    <property type="entry name" value="DNA-BINDING DUAL TRANSCRIPTIONAL REGULATOR OMPR"/>
    <property type="match status" value="1"/>
</dbReference>
<feature type="domain" description="Response regulatory" evidence="10">
    <location>
        <begin position="6"/>
        <end position="119"/>
    </location>
</feature>
<dbReference type="PATRIC" id="fig|1453496.5.peg.470"/>
<dbReference type="PANTHER" id="PTHR48111">
    <property type="entry name" value="REGULATOR OF RPOS"/>
    <property type="match status" value="1"/>
</dbReference>
<dbReference type="SUPFAM" id="SSF46894">
    <property type="entry name" value="C-terminal effector domain of the bipartite response regulators"/>
    <property type="match status" value="1"/>
</dbReference>
<evidence type="ECO:0000256" key="5">
    <source>
        <dbReference type="ARBA" id="ARBA00023163"/>
    </source>
</evidence>
<dbReference type="GeneID" id="56890084"/>
<dbReference type="InterPro" id="IPR011006">
    <property type="entry name" value="CheY-like_superfamily"/>
</dbReference>
<evidence type="ECO:0000256" key="6">
    <source>
        <dbReference type="ARBA" id="ARBA00040496"/>
    </source>
</evidence>
<evidence type="ECO:0000313" key="13">
    <source>
        <dbReference type="Proteomes" id="UP000029986"/>
    </source>
</evidence>
<dbReference type="GO" id="GO:0000156">
    <property type="term" value="F:phosphorelay response regulator activity"/>
    <property type="evidence" value="ECO:0007669"/>
    <property type="project" value="TreeGrafter"/>
</dbReference>
<dbReference type="InterPro" id="IPR036388">
    <property type="entry name" value="WH-like_DNA-bd_sf"/>
</dbReference>
<evidence type="ECO:0000256" key="3">
    <source>
        <dbReference type="ARBA" id="ARBA00023015"/>
    </source>
</evidence>
<gene>
    <name evidence="12" type="ORF">AT03_02415</name>
</gene>
<dbReference type="InterPro" id="IPR039420">
    <property type="entry name" value="WalR-like"/>
</dbReference>
<keyword evidence="3" id="KW-0805">Transcription regulation</keyword>
<dbReference type="AlphaFoldDB" id="A0A097QXX5"/>
<keyword evidence="4 9" id="KW-0238">DNA-binding</keyword>
<dbReference type="Proteomes" id="UP000029986">
    <property type="component" value="Chromosome"/>
</dbReference>
<evidence type="ECO:0000259" key="10">
    <source>
        <dbReference type="PROSITE" id="PS50110"/>
    </source>
</evidence>
<name>A0A097QXX5_HAFAL</name>
<dbReference type="Gene3D" id="6.10.250.690">
    <property type="match status" value="1"/>
</dbReference>
<dbReference type="SMART" id="SM00448">
    <property type="entry name" value="REC"/>
    <property type="match status" value="1"/>
</dbReference>
<dbReference type="GO" id="GO:0000976">
    <property type="term" value="F:transcription cis-regulatory region binding"/>
    <property type="evidence" value="ECO:0007669"/>
    <property type="project" value="TreeGrafter"/>
</dbReference>
<dbReference type="OrthoDB" id="9802426at2"/>
<dbReference type="KEGG" id="hav:AT03_02415"/>
<dbReference type="GO" id="GO:0006355">
    <property type="term" value="P:regulation of DNA-templated transcription"/>
    <property type="evidence" value="ECO:0007669"/>
    <property type="project" value="InterPro"/>
</dbReference>
<dbReference type="EMBL" id="CP009706">
    <property type="protein sequence ID" value="AIU71346.1"/>
    <property type="molecule type" value="Genomic_DNA"/>
</dbReference>
<keyword evidence="5" id="KW-0804">Transcription</keyword>
<dbReference type="SMART" id="SM00862">
    <property type="entry name" value="Trans_reg_C"/>
    <property type="match status" value="1"/>
</dbReference>
<protein>
    <recommendedName>
        <fullName evidence="6">DNA-binding dual transcriptional regulator OmpR</fullName>
    </recommendedName>
    <alternativeName>
        <fullName evidence="7">Transcriptional regulatory protein OmpR</fullName>
    </alternativeName>
</protein>
<keyword evidence="13" id="KW-1185">Reference proteome</keyword>
<dbReference type="PROSITE" id="PS50110">
    <property type="entry name" value="RESPONSE_REGULATORY"/>
    <property type="match status" value="1"/>
</dbReference>
<dbReference type="Gene3D" id="3.40.50.2300">
    <property type="match status" value="1"/>
</dbReference>
<reference evidence="12 13" key="1">
    <citation type="journal article" date="2014" name="Gut Pathog.">
        <title>Gene clusters of Hafnia alvei strain FB1 important in survival and pathogenesis: a draft genome perspective.</title>
        <authorList>
            <person name="Tan J.Y."/>
            <person name="Yin W.F."/>
            <person name="Chan K.G."/>
        </authorList>
    </citation>
    <scope>NUCLEOTIDE SEQUENCE [LARGE SCALE GENOMIC DNA]</scope>
    <source>
        <strain evidence="12 13">FB1</strain>
    </source>
</reference>
<organism evidence="12 13">
    <name type="scientific">Hafnia alvei FB1</name>
    <dbReference type="NCBI Taxonomy" id="1453496"/>
    <lineage>
        <taxon>Bacteria</taxon>
        <taxon>Pseudomonadati</taxon>
        <taxon>Pseudomonadota</taxon>
        <taxon>Gammaproteobacteria</taxon>
        <taxon>Enterobacterales</taxon>
        <taxon>Hafniaceae</taxon>
        <taxon>Hafnia</taxon>
    </lineage>
</organism>
<keyword evidence="2" id="KW-0902">Two-component regulatory system</keyword>
<feature type="DNA-binding region" description="OmpR/PhoB-type" evidence="9">
    <location>
        <begin position="132"/>
        <end position="230"/>
    </location>
</feature>
<dbReference type="Pfam" id="PF00486">
    <property type="entry name" value="Trans_reg_C"/>
    <property type="match status" value="1"/>
</dbReference>
<dbReference type="Pfam" id="PF00072">
    <property type="entry name" value="Response_reg"/>
    <property type="match status" value="1"/>
</dbReference>
<evidence type="ECO:0000313" key="12">
    <source>
        <dbReference type="EMBL" id="AIU71346.1"/>
    </source>
</evidence>
<dbReference type="GO" id="GO:0005829">
    <property type="term" value="C:cytosol"/>
    <property type="evidence" value="ECO:0007669"/>
    <property type="project" value="TreeGrafter"/>
</dbReference>
<dbReference type="GO" id="GO:0032993">
    <property type="term" value="C:protein-DNA complex"/>
    <property type="evidence" value="ECO:0007669"/>
    <property type="project" value="TreeGrafter"/>
</dbReference>
<evidence type="ECO:0000259" key="11">
    <source>
        <dbReference type="PROSITE" id="PS51755"/>
    </source>
</evidence>
<dbReference type="HOGENOM" id="CLU_000445_30_4_6"/>
<accession>A0A097QXX5</accession>
<dbReference type="FunFam" id="3.40.50.2300:FF:000001">
    <property type="entry name" value="DNA-binding response regulator PhoB"/>
    <property type="match status" value="1"/>
</dbReference>
<evidence type="ECO:0000256" key="9">
    <source>
        <dbReference type="PROSITE-ProRule" id="PRU01091"/>
    </source>
</evidence>
<feature type="modified residue" description="4-aspartylphosphate" evidence="8">
    <location>
        <position position="55"/>
    </location>
</feature>
<dbReference type="InterPro" id="IPR016032">
    <property type="entry name" value="Sig_transdc_resp-reg_C-effctor"/>
</dbReference>
<evidence type="ECO:0000256" key="4">
    <source>
        <dbReference type="ARBA" id="ARBA00023125"/>
    </source>
</evidence>
<evidence type="ECO:0000256" key="1">
    <source>
        <dbReference type="ARBA" id="ARBA00022553"/>
    </source>
</evidence>
<dbReference type="InterPro" id="IPR001789">
    <property type="entry name" value="Sig_transdc_resp-reg_receiver"/>
</dbReference>
<dbReference type="PROSITE" id="PS51755">
    <property type="entry name" value="OMPR_PHOB"/>
    <property type="match status" value="1"/>
</dbReference>
<evidence type="ECO:0000256" key="7">
    <source>
        <dbReference type="ARBA" id="ARBA00041745"/>
    </source>
</evidence>
<evidence type="ECO:0000256" key="8">
    <source>
        <dbReference type="PROSITE-ProRule" id="PRU00169"/>
    </source>
</evidence>
<keyword evidence="1 8" id="KW-0597">Phosphoprotein</keyword>
<dbReference type="CDD" id="cd00383">
    <property type="entry name" value="trans_reg_C"/>
    <property type="match status" value="1"/>
</dbReference>